<feature type="compositionally biased region" description="Basic and acidic residues" evidence="2">
    <location>
        <begin position="1071"/>
        <end position="1090"/>
    </location>
</feature>
<feature type="compositionally biased region" description="Polar residues" evidence="2">
    <location>
        <begin position="1041"/>
        <end position="1066"/>
    </location>
</feature>
<dbReference type="PANTHER" id="PTHR15742">
    <property type="entry name" value="GIRDIN"/>
    <property type="match status" value="1"/>
</dbReference>
<evidence type="ECO:0000313" key="4">
    <source>
        <dbReference type="RefSeq" id="XP_011301220.1"/>
    </source>
</evidence>
<feature type="compositionally biased region" description="Basic and acidic residues" evidence="2">
    <location>
        <begin position="923"/>
        <end position="935"/>
    </location>
</feature>
<name>A0A9R1T203_9HYME</name>
<evidence type="ECO:0000256" key="1">
    <source>
        <dbReference type="SAM" id="Coils"/>
    </source>
</evidence>
<feature type="compositionally biased region" description="Basic and acidic residues" evidence="2">
    <location>
        <begin position="485"/>
        <end position="494"/>
    </location>
</feature>
<dbReference type="GeneID" id="105265445"/>
<feature type="compositionally biased region" description="Polar residues" evidence="2">
    <location>
        <begin position="1006"/>
        <end position="1022"/>
    </location>
</feature>
<dbReference type="Proteomes" id="UP000694866">
    <property type="component" value="Unplaced"/>
</dbReference>
<feature type="coiled-coil region" evidence="1">
    <location>
        <begin position="676"/>
        <end position="832"/>
    </location>
</feature>
<feature type="region of interest" description="Disordered" evidence="2">
    <location>
        <begin position="40"/>
        <end position="105"/>
    </location>
</feature>
<dbReference type="InterPro" id="IPR049885">
    <property type="entry name" value="MTCL1-3"/>
</dbReference>
<feature type="region of interest" description="Disordered" evidence="2">
    <location>
        <begin position="856"/>
        <end position="905"/>
    </location>
</feature>
<gene>
    <name evidence="4" type="primary">LOC105265445</name>
</gene>
<feature type="region of interest" description="Disordered" evidence="2">
    <location>
        <begin position="594"/>
        <end position="613"/>
    </location>
</feature>
<accession>A0A9R1T203</accession>
<dbReference type="RefSeq" id="XP_011301220.1">
    <property type="nucleotide sequence ID" value="XM_011302918.1"/>
</dbReference>
<feature type="region of interest" description="Disordered" evidence="2">
    <location>
        <begin position="276"/>
        <end position="296"/>
    </location>
</feature>
<protein>
    <submittedName>
        <fullName evidence="4">Centrosomal protein of 290 kDa</fullName>
    </submittedName>
</protein>
<feature type="compositionally biased region" description="Polar residues" evidence="2">
    <location>
        <begin position="857"/>
        <end position="867"/>
    </location>
</feature>
<sequence>MHHHSFGSSKGDALCPLGFHPQVRWPTRCKRCFRDYKDHAGKRNPGLQGAITSSTPSLSKWESSPGRSSDSSESKRTWASTSNLSKDESSKANQLPAEEWSNSAVDISSRDVQISDNRPRSYVGSASDSAASFRRHSVDETALFPNDRSEVKHQTLQIRQVIDKSSSGSENDVAFIVQVSKNKQNVEKGGEKADGKREIDRLKDQLAEMKVRCERVEREKGEILLRRLATMDSVSSKTAKNAEVSRLQKSVKELQSKNEALSDEKGTLLTKIKNLERETATRNGTTRGERERSTTEDLKSKLKAAETLCENLMDENEDMKKEIRELEEEIYEMQDNFREEQADEYTNLRKKLEQSNKNCRILSFKLRKIERKAEQLETEKTDFETKYQGVKSMEENLKKLAVDLKAKGLGKSTGYTTNAQLKKMMEDMERDLGNIFGGNAVPTGNDMPNMSEQDASSKYDKLYKEHEILQAKLDKALKSLAGNKDVAKPSETSKAEIQNLKKKLNEATAGRENDRKTWESEKIKLDEEKENLKSKLLSLSAEKLKVYNEVLELKKDLQTAKSTEKNNVKTEIALTELKKELNAEHDRCKKLQEELSVSSERESKMSKDLASVEQAKGLTESELKRIKSEFDNSKSSMAMKIAKLTGELMEVIRDRDKWKVQMEEDKAAKDTEVGSLKKKMAALEKAESNVKKMNEMKQNYNEKITILEEELQKGQKLYDELQLKHANLQDDKKNIESEKEAFHKKLAEYQVKLEMTKERLESSEKLQKSREDNWSDERRRLQVLQCDLLELRDAHAKLRTSNEKMRREKERHEREREELKDIIASKRRLEHNEARNMNILLRQVDDLMKLFPELSSKAESTNASDTYTPTPPRRTKGPKSRESSPMLDTKDDSFKGSSNNVSGRTDKLEYTIRKLIDVAKEMNEAKRSMESESSSRKKLGKRASSIDNDSGHGSSSSRSKASLKRKSLSLEQTSGKNDQAIWGTDSNLSSMGSLDSDADSRRFGNQRDSSVDSRLSGGSTKSEMLHRDKKHNKNIIRKITTKLTKSASVDDPNSSFDFSLQTSGSEASIIEDTHKVEKKNLKKKLSDMFKRGSKSNGLEKKPSEGSRPPSRSSNA</sequence>
<feature type="compositionally biased region" description="Basic and acidic residues" evidence="2">
    <location>
        <begin position="594"/>
        <end position="607"/>
    </location>
</feature>
<keyword evidence="1" id="KW-0175">Coiled coil</keyword>
<feature type="compositionally biased region" description="Polar residues" evidence="2">
    <location>
        <begin position="984"/>
        <end position="993"/>
    </location>
</feature>
<dbReference type="OrthoDB" id="542135at2759"/>
<feature type="region of interest" description="Disordered" evidence="2">
    <location>
        <begin position="923"/>
        <end position="1115"/>
    </location>
</feature>
<feature type="compositionally biased region" description="Basic and acidic residues" evidence="2">
    <location>
        <begin position="503"/>
        <end position="517"/>
    </location>
</feature>
<feature type="compositionally biased region" description="Basic and acidic residues" evidence="2">
    <location>
        <begin position="287"/>
        <end position="296"/>
    </location>
</feature>
<evidence type="ECO:0000256" key="2">
    <source>
        <dbReference type="SAM" id="MobiDB-lite"/>
    </source>
</evidence>
<dbReference type="AlphaFoldDB" id="A0A9R1T203"/>
<organism evidence="3 4">
    <name type="scientific">Fopius arisanus</name>
    <dbReference type="NCBI Taxonomy" id="64838"/>
    <lineage>
        <taxon>Eukaryota</taxon>
        <taxon>Metazoa</taxon>
        <taxon>Ecdysozoa</taxon>
        <taxon>Arthropoda</taxon>
        <taxon>Hexapoda</taxon>
        <taxon>Insecta</taxon>
        <taxon>Pterygota</taxon>
        <taxon>Neoptera</taxon>
        <taxon>Endopterygota</taxon>
        <taxon>Hymenoptera</taxon>
        <taxon>Apocrita</taxon>
        <taxon>Ichneumonoidea</taxon>
        <taxon>Braconidae</taxon>
        <taxon>Opiinae</taxon>
        <taxon>Fopius</taxon>
    </lineage>
</organism>
<evidence type="ECO:0000313" key="3">
    <source>
        <dbReference type="Proteomes" id="UP000694866"/>
    </source>
</evidence>
<feature type="compositionally biased region" description="Basic residues" evidence="2">
    <location>
        <begin position="1027"/>
        <end position="1040"/>
    </location>
</feature>
<feature type="region of interest" description="Disordered" evidence="2">
    <location>
        <begin position="483"/>
        <end position="517"/>
    </location>
</feature>
<proteinExistence type="predicted"/>
<feature type="compositionally biased region" description="Polar residues" evidence="2">
    <location>
        <begin position="50"/>
        <end position="62"/>
    </location>
</feature>
<dbReference type="PANTHER" id="PTHR15742:SF5">
    <property type="entry name" value="GIRDIN"/>
    <property type="match status" value="1"/>
</dbReference>
<dbReference type="KEGG" id="fas:105265445"/>
<feature type="compositionally biased region" description="Low complexity" evidence="2">
    <location>
        <begin position="1105"/>
        <end position="1115"/>
    </location>
</feature>
<keyword evidence="3" id="KW-1185">Reference proteome</keyword>
<reference evidence="4" key="1">
    <citation type="submission" date="2025-08" db="UniProtKB">
        <authorList>
            <consortium name="RefSeq"/>
        </authorList>
    </citation>
    <scope>IDENTIFICATION</scope>
    <source>
        <strain evidence="4">USDA-PBARC FA_bdor</strain>
        <tissue evidence="4">Whole organism</tissue>
    </source>
</reference>